<dbReference type="EMBL" id="JBHSWX010000010">
    <property type="protein sequence ID" value="MFC6785017.1"/>
    <property type="molecule type" value="Genomic_DNA"/>
</dbReference>
<comment type="caution">
    <text evidence="2">The sequence shown here is derived from an EMBL/GenBank/DDBJ whole genome shotgun (WGS) entry which is preliminary data.</text>
</comment>
<dbReference type="Proteomes" id="UP001596443">
    <property type="component" value="Unassembled WGS sequence"/>
</dbReference>
<gene>
    <name evidence="2" type="ORF">ACFQFD_03140</name>
</gene>
<keyword evidence="1" id="KW-0472">Membrane</keyword>
<dbReference type="AlphaFoldDB" id="A0ABD5T8T3"/>
<protein>
    <submittedName>
        <fullName evidence="2">Uncharacterized protein</fullName>
    </submittedName>
</protein>
<name>A0ABD5T8T3_9EURY</name>
<keyword evidence="1" id="KW-1133">Transmembrane helix</keyword>
<evidence type="ECO:0000313" key="3">
    <source>
        <dbReference type="Proteomes" id="UP001596443"/>
    </source>
</evidence>
<accession>A0ABD5T8T3</accession>
<feature type="transmembrane region" description="Helical" evidence="1">
    <location>
        <begin position="57"/>
        <end position="76"/>
    </location>
</feature>
<reference evidence="2 3" key="1">
    <citation type="journal article" date="2019" name="Int. J. Syst. Evol. Microbiol.">
        <title>The Global Catalogue of Microorganisms (GCM) 10K type strain sequencing project: providing services to taxonomists for standard genome sequencing and annotation.</title>
        <authorList>
            <consortium name="The Broad Institute Genomics Platform"/>
            <consortium name="The Broad Institute Genome Sequencing Center for Infectious Disease"/>
            <person name="Wu L."/>
            <person name="Ma J."/>
        </authorList>
    </citation>
    <scope>NUCLEOTIDE SEQUENCE [LARGE SCALE GENOMIC DNA]</scope>
    <source>
        <strain evidence="2 3">SYNS20</strain>
    </source>
</reference>
<evidence type="ECO:0000313" key="2">
    <source>
        <dbReference type="EMBL" id="MFC6785017.1"/>
    </source>
</evidence>
<evidence type="ECO:0000256" key="1">
    <source>
        <dbReference type="SAM" id="Phobius"/>
    </source>
</evidence>
<proteinExistence type="predicted"/>
<sequence>MELVLCGHTKSVGGQIGKGLSWTAKIAYKGASKAFSVLAGGIKLVGKSFLSLGKLMLTNPIGLVVTAVVALGVALYEAYKHIKPFRDAVNGMGTAMKKLFTGKFGWENQLVRNLQVLGLPLVNGAKAPVSLFLSIKLKY</sequence>
<keyword evidence="3" id="KW-1185">Reference proteome</keyword>
<organism evidence="2 3">
    <name type="scientific">Halobaculum halobium</name>
    <dbReference type="NCBI Taxonomy" id="3032281"/>
    <lineage>
        <taxon>Archaea</taxon>
        <taxon>Methanobacteriati</taxon>
        <taxon>Methanobacteriota</taxon>
        <taxon>Stenosarchaea group</taxon>
        <taxon>Halobacteria</taxon>
        <taxon>Halobacteriales</taxon>
        <taxon>Haloferacaceae</taxon>
        <taxon>Halobaculum</taxon>
    </lineage>
</organism>
<keyword evidence="1" id="KW-0812">Transmembrane</keyword>
<dbReference type="RefSeq" id="WP_390214507.1">
    <property type="nucleotide sequence ID" value="NZ_JBHSWX010000010.1"/>
</dbReference>